<evidence type="ECO:0000256" key="4">
    <source>
        <dbReference type="ARBA" id="ARBA00022692"/>
    </source>
</evidence>
<feature type="transmembrane region" description="Helical" evidence="9">
    <location>
        <begin position="12"/>
        <end position="30"/>
    </location>
</feature>
<keyword evidence="11" id="KW-1185">Reference proteome</keyword>
<dbReference type="AlphaFoldDB" id="A0A178N0C2"/>
<comment type="pathway">
    <text evidence="9">Porphyrin-containing compound metabolism; heme O biosynthesis; heme O from protoheme: step 1/1.</text>
</comment>
<evidence type="ECO:0000256" key="6">
    <source>
        <dbReference type="ARBA" id="ARBA00023133"/>
    </source>
</evidence>
<keyword evidence="5 9" id="KW-1133">Transmembrane helix</keyword>
<feature type="transmembrane region" description="Helical" evidence="9">
    <location>
        <begin position="106"/>
        <end position="125"/>
    </location>
</feature>
<dbReference type="InterPro" id="IPR000537">
    <property type="entry name" value="UbiA_prenyltransferase"/>
</dbReference>
<keyword evidence="3 9" id="KW-0808">Transferase</keyword>
<dbReference type="EC" id="2.5.1.141" evidence="9"/>
<evidence type="ECO:0000313" key="11">
    <source>
        <dbReference type="Proteomes" id="UP000078543"/>
    </source>
</evidence>
<accession>A0A178N0C2</accession>
<keyword evidence="7 9" id="KW-0472">Membrane</keyword>
<evidence type="ECO:0000313" key="10">
    <source>
        <dbReference type="EMBL" id="OAN67602.1"/>
    </source>
</evidence>
<protein>
    <recommendedName>
        <fullName evidence="9">Protoheme IX farnesyltransferase</fullName>
        <ecNumber evidence="9">2.5.1.141</ecNumber>
    </recommendedName>
    <alternativeName>
        <fullName evidence="9">Heme B farnesyltransferase</fullName>
    </alternativeName>
    <alternativeName>
        <fullName evidence="9">Heme O synthase</fullName>
    </alternativeName>
</protein>
<feature type="transmembrane region" description="Helical" evidence="9">
    <location>
        <begin position="231"/>
        <end position="252"/>
    </location>
</feature>
<dbReference type="HAMAP" id="MF_00154">
    <property type="entry name" value="CyoE_CtaB"/>
    <property type="match status" value="1"/>
</dbReference>
<dbReference type="GO" id="GO:0008495">
    <property type="term" value="F:protoheme IX farnesyltransferase activity"/>
    <property type="evidence" value="ECO:0007669"/>
    <property type="project" value="UniProtKB-UniRule"/>
</dbReference>
<dbReference type="NCBIfam" id="TIGR01473">
    <property type="entry name" value="cyoE_ctaB"/>
    <property type="match status" value="1"/>
</dbReference>
<dbReference type="UniPathway" id="UPA00834">
    <property type="reaction ID" value="UER00712"/>
</dbReference>
<dbReference type="PANTHER" id="PTHR43448:SF2">
    <property type="entry name" value="PROTOHEME IX FARNESYLTRANSFERASE, MITOCHONDRIAL"/>
    <property type="match status" value="1"/>
</dbReference>
<keyword evidence="6 9" id="KW-0350">Heme biosynthesis</keyword>
<comment type="similarity">
    <text evidence="9">Belongs to the UbiA prenyltransferase family. Protoheme IX farnesyltransferase subfamily.</text>
</comment>
<dbReference type="InterPro" id="IPR006369">
    <property type="entry name" value="Protohaem_IX_farnesylTrfase"/>
</dbReference>
<dbReference type="PROSITE" id="PS00943">
    <property type="entry name" value="UBIA"/>
    <property type="match status" value="1"/>
</dbReference>
<organism evidence="10 11">
    <name type="scientific">Magnetospirillum moscoviense</name>
    <dbReference type="NCBI Taxonomy" id="1437059"/>
    <lineage>
        <taxon>Bacteria</taxon>
        <taxon>Pseudomonadati</taxon>
        <taxon>Pseudomonadota</taxon>
        <taxon>Alphaproteobacteria</taxon>
        <taxon>Rhodospirillales</taxon>
        <taxon>Rhodospirillaceae</taxon>
        <taxon>Magnetospirillum</taxon>
    </lineage>
</organism>
<dbReference type="Pfam" id="PF01040">
    <property type="entry name" value="UbiA"/>
    <property type="match status" value="1"/>
</dbReference>
<evidence type="ECO:0000256" key="9">
    <source>
        <dbReference type="HAMAP-Rule" id="MF_00154"/>
    </source>
</evidence>
<dbReference type="PANTHER" id="PTHR43448">
    <property type="entry name" value="PROTOHEME IX FARNESYLTRANSFERASE, MITOCHONDRIAL"/>
    <property type="match status" value="1"/>
</dbReference>
<keyword evidence="2 9" id="KW-1003">Cell membrane</keyword>
<comment type="function">
    <text evidence="9">Converts heme B (protoheme IX) to heme O by substitution of the vinyl group on carbon 2 of heme B porphyrin ring with a hydroxyethyl farnesyl side group.</text>
</comment>
<evidence type="ECO:0000256" key="5">
    <source>
        <dbReference type="ARBA" id="ARBA00022989"/>
    </source>
</evidence>
<evidence type="ECO:0000256" key="7">
    <source>
        <dbReference type="ARBA" id="ARBA00023136"/>
    </source>
</evidence>
<proteinExistence type="inferred from homology"/>
<dbReference type="CDD" id="cd13957">
    <property type="entry name" value="PT_UbiA_Cox10"/>
    <property type="match status" value="1"/>
</dbReference>
<keyword evidence="4 9" id="KW-0812">Transmembrane</keyword>
<feature type="transmembrane region" description="Helical" evidence="9">
    <location>
        <begin position="76"/>
        <end position="100"/>
    </location>
</feature>
<dbReference type="EMBL" id="LWQU01000006">
    <property type="protein sequence ID" value="OAN67602.1"/>
    <property type="molecule type" value="Genomic_DNA"/>
</dbReference>
<comment type="catalytic activity">
    <reaction evidence="8 9">
        <text>heme b + (2E,6E)-farnesyl diphosphate + H2O = Fe(II)-heme o + diphosphate</text>
        <dbReference type="Rhea" id="RHEA:28070"/>
        <dbReference type="ChEBI" id="CHEBI:15377"/>
        <dbReference type="ChEBI" id="CHEBI:33019"/>
        <dbReference type="ChEBI" id="CHEBI:60344"/>
        <dbReference type="ChEBI" id="CHEBI:60530"/>
        <dbReference type="ChEBI" id="CHEBI:175763"/>
        <dbReference type="EC" id="2.5.1.141"/>
    </reaction>
</comment>
<dbReference type="GO" id="GO:0005886">
    <property type="term" value="C:plasma membrane"/>
    <property type="evidence" value="ECO:0007669"/>
    <property type="project" value="UniProtKB-SubCell"/>
</dbReference>
<name>A0A178N0C2_9PROT</name>
<feature type="transmembrane region" description="Helical" evidence="9">
    <location>
        <begin position="132"/>
        <end position="152"/>
    </location>
</feature>
<evidence type="ECO:0000256" key="1">
    <source>
        <dbReference type="ARBA" id="ARBA00004141"/>
    </source>
</evidence>
<dbReference type="STRING" id="1437059.A6A05_18205"/>
<dbReference type="GO" id="GO:0048034">
    <property type="term" value="P:heme O biosynthetic process"/>
    <property type="evidence" value="ECO:0007669"/>
    <property type="project" value="UniProtKB-UniRule"/>
</dbReference>
<dbReference type="RefSeq" id="WP_068496305.1">
    <property type="nucleotide sequence ID" value="NZ_LWQU01000006.1"/>
</dbReference>
<comment type="subcellular location">
    <subcellularLocation>
        <location evidence="9">Cell membrane</location>
        <topology evidence="9">Multi-pass membrane protein</topology>
    </subcellularLocation>
    <subcellularLocation>
        <location evidence="1">Membrane</location>
        <topology evidence="1">Multi-pass membrane protein</topology>
    </subcellularLocation>
</comment>
<dbReference type="InterPro" id="IPR030470">
    <property type="entry name" value="UbiA_prenylTrfase_CS"/>
</dbReference>
<evidence type="ECO:0000256" key="3">
    <source>
        <dbReference type="ARBA" id="ARBA00022679"/>
    </source>
</evidence>
<evidence type="ECO:0000256" key="8">
    <source>
        <dbReference type="ARBA" id="ARBA00047690"/>
    </source>
</evidence>
<comment type="caution">
    <text evidence="10">The sequence shown here is derived from an EMBL/GenBank/DDBJ whole genome shotgun (WGS) entry which is preliminary data.</text>
</comment>
<feature type="transmembrane region" description="Helical" evidence="9">
    <location>
        <begin position="158"/>
        <end position="184"/>
    </location>
</feature>
<evidence type="ECO:0000256" key="2">
    <source>
        <dbReference type="ARBA" id="ARBA00022475"/>
    </source>
</evidence>
<sequence>MPMKSYVELLKLRIALMIALTAVTGYGAVAETVEPLHLALLVVVMVLGSGGSAVFNHVFDRDIDALMKRTRNRPMVVGTVAPTEALMLAGGLTMAGIVLAVSALNWVVAVHLFLGVFVYAVIYTVWLKRRTWWNIVFGGAAGSFALLAGAAVVQPSQWALPALLAVTLFLWTPSHFWALSILLVEDYRAANVPMLPVVVGVERTAWCILGNSVLLVGSSLVPWAMGWLGTPYLIGAGLVGVLLLGLNVKLVLTPSRYWAGWNFAASMPYLLGLFIAVFADKHWF</sequence>
<dbReference type="Proteomes" id="UP000078543">
    <property type="component" value="Unassembled WGS sequence"/>
</dbReference>
<dbReference type="OrthoDB" id="9814417at2"/>
<feature type="transmembrane region" description="Helical" evidence="9">
    <location>
        <begin position="36"/>
        <end position="55"/>
    </location>
</feature>
<dbReference type="Gene3D" id="1.10.357.140">
    <property type="entry name" value="UbiA prenyltransferase"/>
    <property type="match status" value="1"/>
</dbReference>
<feature type="transmembrane region" description="Helical" evidence="9">
    <location>
        <begin position="259"/>
        <end position="279"/>
    </location>
</feature>
<dbReference type="InterPro" id="IPR044878">
    <property type="entry name" value="UbiA_sf"/>
</dbReference>
<feature type="transmembrane region" description="Helical" evidence="9">
    <location>
        <begin position="205"/>
        <end position="225"/>
    </location>
</feature>
<gene>
    <name evidence="9" type="primary">ctaB</name>
    <name evidence="10" type="ORF">A6A05_18205</name>
</gene>
<reference evidence="10 11" key="1">
    <citation type="submission" date="2016-04" db="EMBL/GenBank/DDBJ databases">
        <title>Draft genome sequence of freshwater magnetotactic bacteria Magnetospirillum marisnigri SP-1 and Magnetospirillum moscoviense BB-1.</title>
        <authorList>
            <person name="Koziaeva V."/>
            <person name="Dziuba M.V."/>
            <person name="Ivanov T.M."/>
            <person name="Kuznetsov B."/>
            <person name="Grouzdev D.S."/>
        </authorList>
    </citation>
    <scope>NUCLEOTIDE SEQUENCE [LARGE SCALE GENOMIC DNA]</scope>
    <source>
        <strain evidence="10 11">BB-1</strain>
    </source>
</reference>
<comment type="miscellaneous">
    <text evidence="9">Carbon 2 of the heme B porphyrin ring is defined according to the Fischer nomenclature.</text>
</comment>